<protein>
    <submittedName>
        <fullName evidence="1">Type I-E CRISPR-associated protein Cas7/Cse4/CasC</fullName>
    </submittedName>
</protein>
<dbReference type="NCBIfam" id="TIGR01869">
    <property type="entry name" value="casC_Cse4"/>
    <property type="match status" value="1"/>
</dbReference>
<dbReference type="EMBL" id="DTAB01000478">
    <property type="protein sequence ID" value="HGN86163.1"/>
    <property type="molecule type" value="Genomic_DNA"/>
</dbReference>
<name>A0A7V4ANL8_9DEIN</name>
<proteinExistence type="predicted"/>
<organism evidence="1">
    <name type="scientific">Thermus tengchongensis</name>
    <dbReference type="NCBI Taxonomy" id="1214928"/>
    <lineage>
        <taxon>Bacteria</taxon>
        <taxon>Thermotogati</taxon>
        <taxon>Deinococcota</taxon>
        <taxon>Deinococci</taxon>
        <taxon>Thermales</taxon>
        <taxon>Thermaceae</taxon>
        <taxon>Thermus</taxon>
    </lineage>
</organism>
<dbReference type="InterPro" id="IPR010148">
    <property type="entry name" value="CRISPR-assoc_prot_CT1975"/>
</dbReference>
<comment type="caution">
    <text evidence="1">The sequence shown here is derived from an EMBL/GenBank/DDBJ whole genome shotgun (WGS) entry which is preliminary data.</text>
</comment>
<reference evidence="1" key="1">
    <citation type="journal article" date="2020" name="mSystems">
        <title>Genome- and Community-Level Interaction Insights into Carbon Utilization and Element Cycling Functions of Hydrothermarchaeota in Hydrothermal Sediment.</title>
        <authorList>
            <person name="Zhou Z."/>
            <person name="Liu Y."/>
            <person name="Xu W."/>
            <person name="Pan J."/>
            <person name="Luo Z.H."/>
            <person name="Li M."/>
        </authorList>
    </citation>
    <scope>NUCLEOTIDE SEQUENCE [LARGE SCALE GENOMIC DNA]</scope>
    <source>
        <strain evidence="1">SpSt-611</strain>
    </source>
</reference>
<accession>A0A7V4ANL8</accession>
<dbReference type="AlphaFoldDB" id="A0A7V4ANL8"/>
<evidence type="ECO:0000313" key="1">
    <source>
        <dbReference type="EMBL" id="HGN86163.1"/>
    </source>
</evidence>
<gene>
    <name evidence="1" type="primary">cas7e</name>
    <name evidence="1" type="ORF">ENT80_08385</name>
</gene>
<sequence>MKFVELHVVQNLPPSALNRDDTGRPKAVVWGGVERVRISSQAQKRATRLLFRELALVPEEERAVRTRRVEALLEGALGGLKEEERKPLLKALFQALGLKLKEEKGALLSEYLLFLGEKEARALAEAALRHKEALLAFAKAREEAEDKKKRKAGSGELPKEALEDLKRAFGVSLEVALFGRMIADLEDQGMDGALSVAHAVGTTADPVDEDYFTALDDLVRGQGAAGMIEARGFAAGTVYRYAVLDLGELSDLVGKERALLGAKALLKAFPLALPGGARRAFAHYGEPEFVLVRVGEGLPRNLAKAFARPVEANGEDPALASARRLLAYMDRLDRVYGKPRSEGLGAVSLFDEPLPVPLYEGFDRLTEEVLGWAERLL</sequence>
<dbReference type="Pfam" id="PF09344">
    <property type="entry name" value="Cas_CT1975"/>
    <property type="match status" value="1"/>
</dbReference>